<feature type="region of interest" description="Disordered" evidence="1">
    <location>
        <begin position="340"/>
        <end position="388"/>
    </location>
</feature>
<organism evidence="2">
    <name type="scientific">Spongospora subterranea</name>
    <dbReference type="NCBI Taxonomy" id="70186"/>
    <lineage>
        <taxon>Eukaryota</taxon>
        <taxon>Sar</taxon>
        <taxon>Rhizaria</taxon>
        <taxon>Endomyxa</taxon>
        <taxon>Phytomyxea</taxon>
        <taxon>Plasmodiophorida</taxon>
        <taxon>Plasmodiophoridae</taxon>
        <taxon>Spongospora</taxon>
    </lineage>
</organism>
<feature type="compositionally biased region" description="Polar residues" evidence="1">
    <location>
        <begin position="223"/>
        <end position="250"/>
    </location>
</feature>
<accession>A0A0H5QLL2</accession>
<evidence type="ECO:0000256" key="1">
    <source>
        <dbReference type="SAM" id="MobiDB-lite"/>
    </source>
</evidence>
<dbReference type="AlphaFoldDB" id="A0A0H5QLL2"/>
<feature type="compositionally biased region" description="Polar residues" evidence="1">
    <location>
        <begin position="346"/>
        <end position="381"/>
    </location>
</feature>
<dbReference type="EMBL" id="HACM01002050">
    <property type="protein sequence ID" value="CRZ02492.1"/>
    <property type="molecule type" value="Transcribed_RNA"/>
</dbReference>
<reference evidence="2" key="1">
    <citation type="submission" date="2015-04" db="EMBL/GenBank/DDBJ databases">
        <title>The genome sequence of the plant pathogenic Rhizarian Plasmodiophora brassicae reveals insights in its biotrophic life cycle and the origin of chitin synthesis.</title>
        <authorList>
            <person name="Schwelm A."/>
            <person name="Fogelqvist J."/>
            <person name="Knaust A."/>
            <person name="Julke S."/>
            <person name="Lilja T."/>
            <person name="Dhandapani V."/>
            <person name="Bonilla-Rosso G."/>
            <person name="Karlsson M."/>
            <person name="Shevchenko A."/>
            <person name="Choi S.R."/>
            <person name="Kim H.G."/>
            <person name="Park J.Y."/>
            <person name="Lim Y.P."/>
            <person name="Ludwig-Muller J."/>
            <person name="Dixelius C."/>
        </authorList>
    </citation>
    <scope>NUCLEOTIDE SEQUENCE</scope>
    <source>
        <tissue evidence="2">Potato root galls</tissue>
    </source>
</reference>
<proteinExistence type="predicted"/>
<name>A0A0H5QLL2_9EUKA</name>
<protein>
    <submittedName>
        <fullName evidence="2">Uncharacterized protein</fullName>
    </submittedName>
</protein>
<feature type="non-terminal residue" evidence="2">
    <location>
        <position position="1"/>
    </location>
</feature>
<evidence type="ECO:0000313" key="2">
    <source>
        <dbReference type="EMBL" id="CRZ02492.1"/>
    </source>
</evidence>
<sequence>LLLSLSSYAHATKYDDPTSDGIPFVNLSPGQIDPCENNRPDCVEDPAVQGPSPTSQAGATASLLFWTDIGKLSNQDCQSASSSSSHIGACSRPNYDSTSSSIPFVSLSSGNSELGDYLRPEYSNPYVVQILFPVNQSTATASSPFLKKSGKLSNQPECEFAPNSDPTSCGIPFVNLSPGKSEVGPEIRPECSSKHSIQVIPNKRAPGTASLPLLEECKDLSNESEGQLASSTVSPTSDCSTQQNESTSSGIPDLNFLPSNIELGARYRPEAFNEPAAQAIIPKSTATCPVSTENATLSNQPDCRLASNPCSQSGALSTRNCETSNGNPLVILSSGESELRNVFPPASTSQTLSNEPQSQLTSSPRHQTGACSSRTSNQPFNDNRDLGVIPDNNEIIDDGLPCLKKHKGRQISINAMHYNDPTAFPLVFAANWPRVVFFGLCTTETELDGPLLEYENIINSGNNQKSNERWSDVRIELFNSIGYCIQNIKKRFRNPIALTAKTKEITEYILSHFDDNLTSCLSNALLSREDQIQLLDFSANYSKFEFSNSVSYILACMSIVFRSTQPYGYHHPVLRLFWNASVQLLKLHRVMETDYMHCLSLHIFHRMVFSKKTDKLDGNGNESVGKILNLHLFQVLNRFSEALWSADNRKQDCGKIQTSSDRS</sequence>
<feature type="region of interest" description="Disordered" evidence="1">
    <location>
        <begin position="221"/>
        <end position="253"/>
    </location>
</feature>